<dbReference type="Pfam" id="PF07714">
    <property type="entry name" value="PK_Tyr_Ser-Thr"/>
    <property type="match status" value="1"/>
</dbReference>
<sequence>MEQNAEGSTELSQELSVCGIGLDLADTELILGTGPLFDFRPKSHSAERTKVRTQLVGTLLLNVTSPSTPKCINSSPFASVRQSITASHIAHSSNYLSGTAINEMNEGGDLFALNSSFVSCTAGEPAHLSVHYTTQTRLSENSTLNSFRLCTFKFTPTTAVPALVTNYRYTDLIVESCSFHTCQGSSTSAAIMFVLNPDATNVLVVTSTSFENCSAGWGSCVYGTLQFATISECVFLDCSATGKGGAIWLSKWNVRSADTGISNCLFQNCRTSGTTYTSGGGAINLYTSTSILLSSLQFRQCQAANANGHILYIAGSDAYPIPPLSSATIVDCFSDQTDTAKLIYPAEHSNLISTTLQPASVTSLILVTTRNGTNGSMIVQLDQIVSGMLLVLVSNGRGTRTPTEGSAPNIGRLVVFSLNSASEGTIPVSTGEQGLLQHDLEEYTILAASLPDRDVSSPSGPITVVYLPELLSTSCDLDESRTKAVLHLRGMDLEDGEYVLTLHELSTFNVVFSTDPEGVSTGKVTLGEIGHDSKWKEGVVFSVTNLNKQNQRFKPSIGEDVIFTIPSVARLISISVEEESEASKTDVTLSFVSSRLEKNSEYWLGVAVDAQETNSEVISIGVLTNGDGKIVDKKLSLFPFAEDEEERKKQLEFGVRYKVEWLRLGSSVDSVVIDSVVFEMPSERVRVSGASCSADRSTSTVVSITGSGFVIGETYTMTVSGTPKDTPTGTAHIAEIRVHGKRDDEAASSSIPLSSTSEEGSLRYDYRYTVTGITNGSLPGFVKAGVFVVPSHAHLISISVEEESEASKTDVTLSFVSSRLEKNSEYWLGVAVDAQETNSEVISIGVLTNGDGKIVDKKLSLFPFAEDEEERKKQLEFGVRYKVEWLRLGSSVDSVVIDSVVFEMPSERVRVSGASCSADRSTSTVVSITGSGFVIGETYTMTVSGTPKDTPTGTAHIAEIQEGSLRYDYRYTVTGITNGSLPGFVKAGVFVVPSHAHLISISVEEESEASKTDVTLSFVSSRLEKNSEYWLGVAVDAQETNSEVISIGVLTNGDGKIVDKKLSLFPFAEDEEERKKQLEFGVRYKVEWLRLGSSVDSVVIDSVVFEMPSERVRVSGASCSADRSTSTVVSITGSGFVIGETYTMTVSGTPKDTPTGTAHIAEIRVHGKRDDEAASSSIPLSSTSEEGSLRYDYRYTVTGITNGSLPGFVKTGVFNTPIDLSGPVTSLSKISLVPIDSQNTQFEIIFEGEHLHLLSQLTLILDDILSLPLLIETDKIARSDSISLGIDTLDFAQSFSITLQDQNEDPIPCTVQSITMPPKPLKIVFYVCASSVISSTCSSLVSSWGKAQKLSIQDTTMQIVSPSDLSSPLHISSALSFVLMSSSIAPASLSISSPVSVGPALLTITSQAVCHLSFLKIVSSSSNTFVFIDSNDASLNIQFCSISSSSSTTNEEHEICSWNSGFIKLTDSATLLNSVTIDHLPKSPVWMSGGSLNVTKGEFSNNGASNTSFPSARQNIHCEGEGKLHIDSLAKGDGTKNTPSAWIDADTCSISGDQDIVSSPLFVPTLDSDASSTNFEKKTNTMHFTVKGEMLVPCCLDVEVFEWDSSKSVKGESALLSLHSITTTKWAETEIVGHVDLKTSLSSLKSSLEWRARLVFGNNRTTPNSFLFASASSTGKGNMSQGGVSSQIVWIIPVVVCVLLALILLIVLIVFAKRRRSTKKNEQSLLMNEEVSAKEMGELIVKEEDDNNDSTLNRVLNGEASISHQSRQPIVTKGDSENRTYSNDAFCPPSGKVDQTIPESMQREAIQCVHPFDTKVVSCSDSLFCRLHGRENERKTISWKRVASSVAKGLMQLHNQNPAHRALSALNPHRIVFDSNETISLVINHPTQTGPLSNFQHRQPHSLHPSKSPESGQNEGERWEAPEVKRNERQPKNECDQAKASVFSLGLVMFEMVTMTVPFGEVDGVNAHRQIASGTLPDLSKIEDDSTRDLISSCLSFNPNERPSLTSLSDSLDELTQTDPNTVALPSHNVVQ</sequence>
<protein>
    <recommendedName>
        <fullName evidence="3">Protein kinase domain-containing protein</fullName>
    </recommendedName>
</protein>
<comment type="caution">
    <text evidence="4">The sequence shown here is derived from an EMBL/GenBank/DDBJ whole genome shotgun (WGS) entry which is preliminary data.</text>
</comment>
<reference evidence="4 5" key="1">
    <citation type="journal article" date="2022" name="bioRxiv">
        <title>Genomics of Preaxostyla Flagellates Illuminates Evolutionary Transitions and the Path Towards Mitochondrial Loss.</title>
        <authorList>
            <person name="Novak L.V.F."/>
            <person name="Treitli S.C."/>
            <person name="Pyrih J."/>
            <person name="Halakuc P."/>
            <person name="Pipaliya S.V."/>
            <person name="Vacek V."/>
            <person name="Brzon O."/>
            <person name="Soukal P."/>
            <person name="Eme L."/>
            <person name="Dacks J.B."/>
            <person name="Karnkowska A."/>
            <person name="Elias M."/>
            <person name="Hampl V."/>
        </authorList>
    </citation>
    <scope>NUCLEOTIDE SEQUENCE [LARGE SCALE GENOMIC DNA]</scope>
    <source>
        <strain evidence="4">NAU3</strain>
        <tissue evidence="4">Gut</tissue>
    </source>
</reference>
<dbReference type="SUPFAM" id="SSF56112">
    <property type="entry name" value="Protein kinase-like (PK-like)"/>
    <property type="match status" value="1"/>
</dbReference>
<keyword evidence="2" id="KW-0812">Transmembrane</keyword>
<dbReference type="PANTHER" id="PTHR23257:SF958">
    <property type="entry name" value="SERINE_THREONINE-PROTEIN KINASE WNK4"/>
    <property type="match status" value="1"/>
</dbReference>
<keyword evidence="2" id="KW-0472">Membrane</keyword>
<feature type="domain" description="Protein kinase" evidence="3">
    <location>
        <begin position="1668"/>
        <end position="2016"/>
    </location>
</feature>
<organism evidence="4 5">
    <name type="scientific">Blattamonas nauphoetae</name>
    <dbReference type="NCBI Taxonomy" id="2049346"/>
    <lineage>
        <taxon>Eukaryota</taxon>
        <taxon>Metamonada</taxon>
        <taxon>Preaxostyla</taxon>
        <taxon>Oxymonadida</taxon>
        <taxon>Blattamonas</taxon>
    </lineage>
</organism>
<dbReference type="Proteomes" id="UP001281761">
    <property type="component" value="Unassembled WGS sequence"/>
</dbReference>
<proteinExistence type="predicted"/>
<dbReference type="InterPro" id="IPR011050">
    <property type="entry name" value="Pectin_lyase_fold/virulence"/>
</dbReference>
<feature type="compositionally biased region" description="Basic and acidic residues" evidence="1">
    <location>
        <begin position="1915"/>
        <end position="1936"/>
    </location>
</feature>
<accession>A0ABQ9XS81</accession>
<evidence type="ECO:0000256" key="1">
    <source>
        <dbReference type="SAM" id="MobiDB-lite"/>
    </source>
</evidence>
<dbReference type="SUPFAM" id="SSF51126">
    <property type="entry name" value="Pectin lyase-like"/>
    <property type="match status" value="1"/>
</dbReference>
<dbReference type="Gene3D" id="1.10.510.10">
    <property type="entry name" value="Transferase(Phosphotransferase) domain 1"/>
    <property type="match status" value="1"/>
</dbReference>
<evidence type="ECO:0000256" key="2">
    <source>
        <dbReference type="SAM" id="Phobius"/>
    </source>
</evidence>
<dbReference type="InterPro" id="IPR050167">
    <property type="entry name" value="Ser_Thr_protein_kinase"/>
</dbReference>
<feature type="compositionally biased region" description="Polar residues" evidence="1">
    <location>
        <begin position="1885"/>
        <end position="1897"/>
    </location>
</feature>
<dbReference type="PROSITE" id="PS50011">
    <property type="entry name" value="PROTEIN_KINASE_DOM"/>
    <property type="match status" value="1"/>
</dbReference>
<gene>
    <name evidence="4" type="ORF">BLNAU_11051</name>
</gene>
<evidence type="ECO:0000313" key="4">
    <source>
        <dbReference type="EMBL" id="KAK2953949.1"/>
    </source>
</evidence>
<keyword evidence="2" id="KW-1133">Transmembrane helix</keyword>
<feature type="region of interest" description="Disordered" evidence="1">
    <location>
        <begin position="1885"/>
        <end position="1936"/>
    </location>
</feature>
<evidence type="ECO:0000259" key="3">
    <source>
        <dbReference type="PROSITE" id="PS50011"/>
    </source>
</evidence>
<name>A0ABQ9XS81_9EUKA</name>
<dbReference type="InterPro" id="IPR000719">
    <property type="entry name" value="Prot_kinase_dom"/>
</dbReference>
<dbReference type="EMBL" id="JARBJD010000084">
    <property type="protein sequence ID" value="KAK2953949.1"/>
    <property type="molecule type" value="Genomic_DNA"/>
</dbReference>
<feature type="transmembrane region" description="Helical" evidence="2">
    <location>
        <begin position="1688"/>
        <end position="1711"/>
    </location>
</feature>
<evidence type="ECO:0000313" key="5">
    <source>
        <dbReference type="Proteomes" id="UP001281761"/>
    </source>
</evidence>
<keyword evidence="5" id="KW-1185">Reference proteome</keyword>
<dbReference type="InterPro" id="IPR011009">
    <property type="entry name" value="Kinase-like_dom_sf"/>
</dbReference>
<dbReference type="PANTHER" id="PTHR23257">
    <property type="entry name" value="SERINE-THREONINE PROTEIN KINASE"/>
    <property type="match status" value="1"/>
</dbReference>
<dbReference type="InterPro" id="IPR001245">
    <property type="entry name" value="Ser-Thr/Tyr_kinase_cat_dom"/>
</dbReference>